<dbReference type="InterPro" id="IPR001031">
    <property type="entry name" value="Thioesterase"/>
</dbReference>
<dbReference type="InterPro" id="IPR029058">
    <property type="entry name" value="AB_hydrolase_fold"/>
</dbReference>
<evidence type="ECO:0000259" key="2">
    <source>
        <dbReference type="Pfam" id="PF00975"/>
    </source>
</evidence>
<comment type="caution">
    <text evidence="3">The sequence shown here is derived from an EMBL/GenBank/DDBJ whole genome shotgun (WGS) entry which is preliminary data.</text>
</comment>
<keyword evidence="4" id="KW-1185">Reference proteome</keyword>
<sequence>MLGTTVSVIQKPSGNGAMPLILIHDGGGTCFSYRLLGQLGRAVYTIENPRFQSGRPWKGGIQEMAEVYVELIRCMRSKGTLPTESFLLGGWSLGGLISLQIAKLLEGDDELRVAGILMIDSVFPATQEQMERAPQPICANIPDSKTSWPAETRVAVLRSFKQTAAMLQLWTPPTWDDSTSTSLSSGSTTPSSEADFWDSSSSTSDSGFLREISSIGSSSPIESKDDPKNFAAQLDARFQSYLGPSSSTTRPATVLLRASEVAPAPAGTMCRVDLHRDDRDLGWQEFERHFFNRVVDIPGHHFNLFVPQNVGVLTDELKDACHLINSKWTELHG</sequence>
<evidence type="ECO:0000256" key="1">
    <source>
        <dbReference type="SAM" id="MobiDB-lite"/>
    </source>
</evidence>
<proteinExistence type="predicted"/>
<feature type="region of interest" description="Disordered" evidence="1">
    <location>
        <begin position="175"/>
        <end position="207"/>
    </location>
</feature>
<protein>
    <submittedName>
        <fullName evidence="3">Thioesterase gloN</fullName>
    </submittedName>
</protein>
<name>A0ABR0T5M8_9HYPO</name>
<reference evidence="3 4" key="1">
    <citation type="submission" date="2024-01" db="EMBL/GenBank/DDBJ databases">
        <title>Complete genome of Cladobotryum mycophilum ATHUM6906.</title>
        <authorList>
            <person name="Christinaki A.C."/>
            <person name="Myridakis A.I."/>
            <person name="Kouvelis V.N."/>
        </authorList>
    </citation>
    <scope>NUCLEOTIDE SEQUENCE [LARGE SCALE GENOMIC DNA]</scope>
    <source>
        <strain evidence="3 4">ATHUM6906</strain>
    </source>
</reference>
<evidence type="ECO:0000313" key="3">
    <source>
        <dbReference type="EMBL" id="KAK5999256.1"/>
    </source>
</evidence>
<accession>A0ABR0T5M8</accession>
<gene>
    <name evidence="3" type="ORF">PT974_01649</name>
</gene>
<evidence type="ECO:0000313" key="4">
    <source>
        <dbReference type="Proteomes" id="UP001338125"/>
    </source>
</evidence>
<dbReference type="SUPFAM" id="SSF53474">
    <property type="entry name" value="alpha/beta-Hydrolases"/>
    <property type="match status" value="1"/>
</dbReference>
<dbReference type="EMBL" id="JAVFKD010000001">
    <property type="protein sequence ID" value="KAK5999256.1"/>
    <property type="molecule type" value="Genomic_DNA"/>
</dbReference>
<dbReference type="Proteomes" id="UP001338125">
    <property type="component" value="Unassembled WGS sequence"/>
</dbReference>
<dbReference type="Pfam" id="PF00975">
    <property type="entry name" value="Thioesterase"/>
    <property type="match status" value="1"/>
</dbReference>
<feature type="domain" description="Thioesterase" evidence="2">
    <location>
        <begin position="19"/>
        <end position="130"/>
    </location>
</feature>
<dbReference type="Gene3D" id="3.40.50.1820">
    <property type="entry name" value="alpha/beta hydrolase"/>
    <property type="match status" value="1"/>
</dbReference>
<organism evidence="3 4">
    <name type="scientific">Cladobotryum mycophilum</name>
    <dbReference type="NCBI Taxonomy" id="491253"/>
    <lineage>
        <taxon>Eukaryota</taxon>
        <taxon>Fungi</taxon>
        <taxon>Dikarya</taxon>
        <taxon>Ascomycota</taxon>
        <taxon>Pezizomycotina</taxon>
        <taxon>Sordariomycetes</taxon>
        <taxon>Hypocreomycetidae</taxon>
        <taxon>Hypocreales</taxon>
        <taxon>Hypocreaceae</taxon>
        <taxon>Cladobotryum</taxon>
    </lineage>
</organism>